<evidence type="ECO:0000256" key="6">
    <source>
        <dbReference type="RuleBase" id="RU000477"/>
    </source>
</evidence>
<evidence type="ECO:0000256" key="3">
    <source>
        <dbReference type="ARBA" id="ARBA00022692"/>
    </source>
</evidence>
<organism evidence="9">
    <name type="scientific">Chlorella variabilis</name>
    <name type="common">Green alga</name>
    <dbReference type="NCBI Taxonomy" id="554065"/>
    <lineage>
        <taxon>Eukaryota</taxon>
        <taxon>Viridiplantae</taxon>
        <taxon>Chlorophyta</taxon>
        <taxon>core chlorophytes</taxon>
        <taxon>Trebouxiophyceae</taxon>
        <taxon>Chlorellales</taxon>
        <taxon>Chlorellaceae</taxon>
        <taxon>Chlorella clade</taxon>
        <taxon>Chlorella</taxon>
    </lineage>
</organism>
<evidence type="ECO:0000313" key="9">
    <source>
        <dbReference type="Proteomes" id="UP000008141"/>
    </source>
</evidence>
<keyword evidence="9" id="KW-1185">Reference proteome</keyword>
<dbReference type="GeneID" id="17350736"/>
<evidence type="ECO:0000256" key="5">
    <source>
        <dbReference type="ARBA" id="ARBA00023136"/>
    </source>
</evidence>
<reference evidence="8 9" key="1">
    <citation type="journal article" date="2010" name="Plant Cell">
        <title>The Chlorella variabilis NC64A genome reveals adaptation to photosymbiosis, coevolution with viruses, and cryptic sex.</title>
        <authorList>
            <person name="Blanc G."/>
            <person name="Duncan G."/>
            <person name="Agarkova I."/>
            <person name="Borodovsky M."/>
            <person name="Gurnon J."/>
            <person name="Kuo A."/>
            <person name="Lindquist E."/>
            <person name="Lucas S."/>
            <person name="Pangilinan J."/>
            <person name="Polle J."/>
            <person name="Salamov A."/>
            <person name="Terry A."/>
            <person name="Yamada T."/>
            <person name="Dunigan D.D."/>
            <person name="Grigoriev I.V."/>
            <person name="Claverie J.M."/>
            <person name="Van Etten J.L."/>
        </authorList>
    </citation>
    <scope>NUCLEOTIDE SEQUENCE [LARGE SCALE GENOMIC DNA]</scope>
    <source>
        <strain evidence="8 9">NC64A</strain>
    </source>
</reference>
<dbReference type="Pfam" id="PF00230">
    <property type="entry name" value="MIP"/>
    <property type="match status" value="1"/>
</dbReference>
<gene>
    <name evidence="8" type="ORF">CHLNCDRAFT_17655</name>
</gene>
<dbReference type="SUPFAM" id="SSF81338">
    <property type="entry name" value="Aquaporin-like"/>
    <property type="match status" value="1"/>
</dbReference>
<dbReference type="RefSeq" id="XP_005843414.1">
    <property type="nucleotide sequence ID" value="XM_005843352.1"/>
</dbReference>
<dbReference type="eggNOG" id="KOG0223">
    <property type="taxonomic scope" value="Eukaryota"/>
</dbReference>
<dbReference type="EMBL" id="GL433866">
    <property type="protein sequence ID" value="EFN51312.1"/>
    <property type="molecule type" value="Genomic_DNA"/>
</dbReference>
<evidence type="ECO:0008006" key="10">
    <source>
        <dbReference type="Google" id="ProtNLM"/>
    </source>
</evidence>
<feature type="transmembrane region" description="Helical" evidence="7">
    <location>
        <begin position="18"/>
        <end position="37"/>
    </location>
</feature>
<accession>E1ZSI2</accession>
<dbReference type="AlphaFoldDB" id="E1ZSI2"/>
<evidence type="ECO:0000313" key="8">
    <source>
        <dbReference type="EMBL" id="EFN51312.1"/>
    </source>
</evidence>
<dbReference type="PANTHER" id="PTHR19139:SF199">
    <property type="entry name" value="MIP17260P"/>
    <property type="match status" value="1"/>
</dbReference>
<dbReference type="InterPro" id="IPR023271">
    <property type="entry name" value="Aquaporin-like"/>
</dbReference>
<protein>
    <recommendedName>
        <fullName evidence="10">Aquaporin</fullName>
    </recommendedName>
</protein>
<evidence type="ECO:0000256" key="1">
    <source>
        <dbReference type="ARBA" id="ARBA00004141"/>
    </source>
</evidence>
<dbReference type="KEGG" id="cvr:CHLNCDRAFT_17655"/>
<feature type="non-terminal residue" evidence="8">
    <location>
        <position position="75"/>
    </location>
</feature>
<sequence length="75" mass="7782">HTVHMTAVDVRSVAQKGLAPLAIGMTVFLGHAVLLAVDGCSINPTRSFGPAAISGTWDNFWIFVVGPIVGAMFSG</sequence>
<dbReference type="Proteomes" id="UP000008141">
    <property type="component" value="Unassembled WGS sequence"/>
</dbReference>
<evidence type="ECO:0000256" key="7">
    <source>
        <dbReference type="SAM" id="Phobius"/>
    </source>
</evidence>
<dbReference type="OMA" id="AISGTWD"/>
<keyword evidence="6" id="KW-0813">Transport</keyword>
<keyword evidence="3 6" id="KW-0812">Transmembrane</keyword>
<proteinExistence type="inferred from homology"/>
<dbReference type="OrthoDB" id="3222at2759"/>
<dbReference type="PANTHER" id="PTHR19139">
    <property type="entry name" value="AQUAPORIN TRANSPORTER"/>
    <property type="match status" value="1"/>
</dbReference>
<evidence type="ECO:0000256" key="2">
    <source>
        <dbReference type="ARBA" id="ARBA00006175"/>
    </source>
</evidence>
<dbReference type="Gene3D" id="1.20.1080.10">
    <property type="entry name" value="Glycerol uptake facilitator protein"/>
    <property type="match status" value="1"/>
</dbReference>
<name>E1ZSI2_CHLVA</name>
<dbReference type="InterPro" id="IPR000425">
    <property type="entry name" value="MIP"/>
</dbReference>
<evidence type="ECO:0000256" key="4">
    <source>
        <dbReference type="ARBA" id="ARBA00022989"/>
    </source>
</evidence>
<comment type="subcellular location">
    <subcellularLocation>
        <location evidence="1">Membrane</location>
        <topology evidence="1">Multi-pass membrane protein</topology>
    </subcellularLocation>
</comment>
<dbReference type="STRING" id="554065.E1ZSI2"/>
<dbReference type="InterPro" id="IPR034294">
    <property type="entry name" value="Aquaporin_transptr"/>
</dbReference>
<keyword evidence="4 7" id="KW-1133">Transmembrane helix</keyword>
<keyword evidence="5 7" id="KW-0472">Membrane</keyword>
<dbReference type="InParanoid" id="E1ZSI2"/>
<comment type="similarity">
    <text evidence="2 6">Belongs to the MIP/aquaporin (TC 1.A.8) family.</text>
</comment>
<dbReference type="PRINTS" id="PR00783">
    <property type="entry name" value="MINTRINSICP"/>
</dbReference>
<feature type="non-terminal residue" evidence="8">
    <location>
        <position position="1"/>
    </location>
</feature>
<dbReference type="GO" id="GO:0005886">
    <property type="term" value="C:plasma membrane"/>
    <property type="evidence" value="ECO:0007669"/>
    <property type="project" value="TreeGrafter"/>
</dbReference>
<dbReference type="GO" id="GO:0015250">
    <property type="term" value="F:water channel activity"/>
    <property type="evidence" value="ECO:0007669"/>
    <property type="project" value="TreeGrafter"/>
</dbReference>